<keyword evidence="1" id="KW-0472">Membrane</keyword>
<dbReference type="EMBL" id="FOLL01000015">
    <property type="protein sequence ID" value="SFC58378.1"/>
    <property type="molecule type" value="Genomic_DNA"/>
</dbReference>
<feature type="transmembrane region" description="Helical" evidence="1">
    <location>
        <begin position="425"/>
        <end position="448"/>
    </location>
</feature>
<evidence type="ECO:0000313" key="3">
    <source>
        <dbReference type="Proteomes" id="UP000199577"/>
    </source>
</evidence>
<accession>A0A1I1KI73</accession>
<feature type="transmembrane region" description="Helical" evidence="1">
    <location>
        <begin position="201"/>
        <end position="220"/>
    </location>
</feature>
<organism evidence="2 3">
    <name type="scientific">Parapedobacter composti</name>
    <dbReference type="NCBI Taxonomy" id="623281"/>
    <lineage>
        <taxon>Bacteria</taxon>
        <taxon>Pseudomonadati</taxon>
        <taxon>Bacteroidota</taxon>
        <taxon>Sphingobacteriia</taxon>
        <taxon>Sphingobacteriales</taxon>
        <taxon>Sphingobacteriaceae</taxon>
        <taxon>Parapedobacter</taxon>
    </lineage>
</organism>
<feature type="transmembrane region" description="Helical" evidence="1">
    <location>
        <begin position="391"/>
        <end position="413"/>
    </location>
</feature>
<evidence type="ECO:0000256" key="1">
    <source>
        <dbReference type="SAM" id="Phobius"/>
    </source>
</evidence>
<dbReference type="NCBIfam" id="NF037982">
    <property type="entry name" value="Nramp_1"/>
    <property type="match status" value="1"/>
</dbReference>
<evidence type="ECO:0008006" key="4">
    <source>
        <dbReference type="Google" id="ProtNLM"/>
    </source>
</evidence>
<keyword evidence="3" id="KW-1185">Reference proteome</keyword>
<evidence type="ECO:0000313" key="2">
    <source>
        <dbReference type="EMBL" id="SFC58378.1"/>
    </source>
</evidence>
<gene>
    <name evidence="2" type="ORF">SAMN05421747_11565</name>
</gene>
<feature type="transmembrane region" description="Helical" evidence="1">
    <location>
        <begin position="164"/>
        <end position="181"/>
    </location>
</feature>
<protein>
    <recommendedName>
        <fullName evidence="4">Mn2+ and Fe2+ transporters of the NRAMP family</fullName>
    </recommendedName>
</protein>
<dbReference type="AlphaFoldDB" id="A0A1I1KI73"/>
<dbReference type="STRING" id="623281.SAMN05421747_11565"/>
<sequence length="451" mass="49395">MRQCCYPFLYMKGQYAQQNILRNDVHDPPTGKGKAVHRHRTNPFYTAHRCTVRIFIALDVYPGCCSALLHHPGSRAVYRGERQKHYEWAARSPQGEQMGNLVDERAAAGLGAFGCRRSGCAARERISHDMGNGYHGLCAYFYHRLRSVGIKWLILGGGKGSDNLAALLIVISAVTAIRVLSSPGDLAAGLAPSIPDDFEMTFVMPWVGFFLAGASGILWYSYWVGDKEFGGTPNDRSETVEVNEEVDDDRKKLAKVTLWMRSLGLTSGIGILLGTLVNVAFMILGAELLASEDDLPEGADVVEKLTQSLEGVWGPAGYWAFLVCVAIALGSSILANQDGGGRMFSDAARLLFQRPNNYLSNRNNVSKFFIVTVGMVIPLLIYIIERDPVKILSLAGIISAIQIPVIVFFTFYLNKKLLPKICQPGALSSGILLCAGLFYSALAIIQVVDFF</sequence>
<name>A0A1I1KI73_9SPHI</name>
<feature type="transmembrane region" description="Helical" evidence="1">
    <location>
        <begin position="368"/>
        <end position="385"/>
    </location>
</feature>
<dbReference type="Gene3D" id="1.20.1740.10">
    <property type="entry name" value="Amino acid/polyamine transporter I"/>
    <property type="match status" value="1"/>
</dbReference>
<dbReference type="Proteomes" id="UP000199577">
    <property type="component" value="Unassembled WGS sequence"/>
</dbReference>
<keyword evidence="1" id="KW-0812">Transmembrane</keyword>
<feature type="transmembrane region" description="Helical" evidence="1">
    <location>
        <begin position="316"/>
        <end position="335"/>
    </location>
</feature>
<reference evidence="2 3" key="1">
    <citation type="submission" date="2016-10" db="EMBL/GenBank/DDBJ databases">
        <authorList>
            <person name="de Groot N.N."/>
        </authorList>
    </citation>
    <scope>NUCLEOTIDE SEQUENCE [LARGE SCALE GENOMIC DNA]</scope>
    <source>
        <strain evidence="2 3">DSM 22900</strain>
    </source>
</reference>
<keyword evidence="1" id="KW-1133">Transmembrane helix</keyword>
<feature type="transmembrane region" description="Helical" evidence="1">
    <location>
        <begin position="258"/>
        <end position="284"/>
    </location>
</feature>
<proteinExistence type="predicted"/>